<comment type="subcellular location">
    <subcellularLocation>
        <location evidence="1">Cell membrane</location>
        <topology evidence="1">Multi-pass membrane protein</topology>
    </subcellularLocation>
</comment>
<dbReference type="Proteomes" id="UP000006365">
    <property type="component" value="Chromosome"/>
</dbReference>
<protein>
    <submittedName>
        <fullName evidence="8">Multisubunit potassium/proton antiporter, PhaC subunit</fullName>
    </submittedName>
</protein>
<dbReference type="InterPro" id="IPR039428">
    <property type="entry name" value="NUOK/Mnh_C1-like"/>
</dbReference>
<keyword evidence="4 7" id="KW-0812">Transmembrane</keyword>
<gene>
    <name evidence="8" type="ordered locus">Despr_2101</name>
</gene>
<dbReference type="GO" id="GO:0005886">
    <property type="term" value="C:plasma membrane"/>
    <property type="evidence" value="ECO:0007669"/>
    <property type="project" value="UniProtKB-SubCell"/>
</dbReference>
<evidence type="ECO:0000313" key="9">
    <source>
        <dbReference type="Proteomes" id="UP000006365"/>
    </source>
</evidence>
<dbReference type="PANTHER" id="PTHR34583">
    <property type="entry name" value="ANTIPORTER SUBUNIT MNHC2-RELATED"/>
    <property type="match status" value="1"/>
</dbReference>
<dbReference type="AlphaFoldDB" id="A0A7U4DPN3"/>
<keyword evidence="3" id="KW-1003">Cell membrane</keyword>
<comment type="similarity">
    <text evidence="2">Belongs to the CPA3 antiporters (TC 2.A.63) subunit C family.</text>
</comment>
<dbReference type="NCBIfam" id="NF006573">
    <property type="entry name" value="PRK09094.1"/>
    <property type="match status" value="1"/>
</dbReference>
<keyword evidence="9" id="KW-1185">Reference proteome</keyword>
<feature type="transmembrane region" description="Helical" evidence="7">
    <location>
        <begin position="25"/>
        <end position="45"/>
    </location>
</feature>
<keyword evidence="5 7" id="KW-1133">Transmembrane helix</keyword>
<dbReference type="EMBL" id="CP002364">
    <property type="protein sequence ID" value="ADW18249.1"/>
    <property type="molecule type" value="Genomic_DNA"/>
</dbReference>
<organism evidence="8 9">
    <name type="scientific">Desulfobulbus propionicus (strain ATCC 33891 / DSM 2032 / VKM B-1956 / 1pr3)</name>
    <dbReference type="NCBI Taxonomy" id="577650"/>
    <lineage>
        <taxon>Bacteria</taxon>
        <taxon>Pseudomonadati</taxon>
        <taxon>Thermodesulfobacteriota</taxon>
        <taxon>Desulfobulbia</taxon>
        <taxon>Desulfobulbales</taxon>
        <taxon>Desulfobulbaceae</taxon>
        <taxon>Desulfobulbus</taxon>
    </lineage>
</organism>
<dbReference type="KEGG" id="dpr:Despr_2101"/>
<accession>A0A7U4DPN3</accession>
<evidence type="ECO:0000256" key="2">
    <source>
        <dbReference type="ARBA" id="ARBA00010388"/>
    </source>
</evidence>
<evidence type="ECO:0000256" key="3">
    <source>
        <dbReference type="ARBA" id="ARBA00022475"/>
    </source>
</evidence>
<evidence type="ECO:0000256" key="4">
    <source>
        <dbReference type="ARBA" id="ARBA00022692"/>
    </source>
</evidence>
<dbReference type="PANTHER" id="PTHR34583:SF2">
    <property type="entry name" value="ANTIPORTER SUBUNIT MNHC2-RELATED"/>
    <property type="match status" value="1"/>
</dbReference>
<feature type="transmembrane region" description="Helical" evidence="7">
    <location>
        <begin position="74"/>
        <end position="95"/>
    </location>
</feature>
<evidence type="ECO:0000313" key="8">
    <source>
        <dbReference type="EMBL" id="ADW18249.1"/>
    </source>
</evidence>
<evidence type="ECO:0000256" key="5">
    <source>
        <dbReference type="ARBA" id="ARBA00022989"/>
    </source>
</evidence>
<dbReference type="InterPro" id="IPR050601">
    <property type="entry name" value="CPA3_antiporter_subunitC"/>
</dbReference>
<dbReference type="Pfam" id="PF00420">
    <property type="entry name" value="Oxidored_q2"/>
    <property type="match status" value="1"/>
</dbReference>
<evidence type="ECO:0000256" key="7">
    <source>
        <dbReference type="SAM" id="Phobius"/>
    </source>
</evidence>
<evidence type="ECO:0000256" key="1">
    <source>
        <dbReference type="ARBA" id="ARBA00004651"/>
    </source>
</evidence>
<keyword evidence="6 7" id="KW-0472">Membrane</keyword>
<reference evidence="8 9" key="1">
    <citation type="journal article" date="2011" name="Stand. Genomic Sci.">
        <title>Complete genome sequence of Desulfobulbus propionicus type strain (1pr3).</title>
        <authorList>
            <person name="Pagani I."/>
            <person name="Lapidus A."/>
            <person name="Nolan M."/>
            <person name="Lucas S."/>
            <person name="Hammon N."/>
            <person name="Deshpande S."/>
            <person name="Cheng J.F."/>
            <person name="Chertkov O."/>
            <person name="Davenport K."/>
            <person name="Tapia R."/>
            <person name="Han C."/>
            <person name="Goodwin L."/>
            <person name="Pitluck S."/>
            <person name="Liolios K."/>
            <person name="Mavromatis K."/>
            <person name="Ivanova N."/>
            <person name="Mikhailova N."/>
            <person name="Pati A."/>
            <person name="Chen A."/>
            <person name="Palaniappan K."/>
            <person name="Land M."/>
            <person name="Hauser L."/>
            <person name="Chang Y.J."/>
            <person name="Jeffries C.D."/>
            <person name="Detter J.C."/>
            <person name="Brambilla E."/>
            <person name="Kannan K.P."/>
            <person name="Djao O.D."/>
            <person name="Rohde M."/>
            <person name="Pukall R."/>
            <person name="Spring S."/>
            <person name="Goker M."/>
            <person name="Sikorski J."/>
            <person name="Woyke T."/>
            <person name="Bristow J."/>
            <person name="Eisen J.A."/>
            <person name="Markowitz V."/>
            <person name="Hugenholtz P."/>
            <person name="Kyrpides N.C."/>
            <person name="Klenk H.P."/>
        </authorList>
    </citation>
    <scope>NUCLEOTIDE SEQUENCE [LARGE SCALE GENOMIC DNA]</scope>
    <source>
        <strain evidence="9">ATCC 33891 / DSM 2032 / 1pr3</strain>
    </source>
</reference>
<dbReference type="RefSeq" id="WP_015724788.1">
    <property type="nucleotide sequence ID" value="NC_014972.1"/>
</dbReference>
<name>A0A7U4DPN3_DESPD</name>
<evidence type="ECO:0000256" key="6">
    <source>
        <dbReference type="ARBA" id="ARBA00023136"/>
    </source>
</evidence>
<dbReference type="Gene3D" id="1.10.287.3510">
    <property type="match status" value="1"/>
</dbReference>
<sequence length="113" mass="11746">MEALAACTVAVLVTCGVYLLLRARTFSVVVGLSLLSYAVNLFLFFTGRLLGKAPPLIGSTAGDEAPLADPLPQALVLTAIVIGFGMTAFVLILALRARGELGSDHVDGKEDEA</sequence>
<proteinExistence type="inferred from homology"/>